<protein>
    <submittedName>
        <fullName evidence="4">Uncharacterized protein</fullName>
    </submittedName>
</protein>
<comment type="caution">
    <text evidence="4">The sequence shown here is derived from an EMBL/GenBank/DDBJ whole genome shotgun (WGS) entry which is preliminary data.</text>
</comment>
<name>A0AAD6YBM2_9AGAR</name>
<evidence type="ECO:0000313" key="4">
    <source>
        <dbReference type="EMBL" id="KAJ7207584.1"/>
    </source>
</evidence>
<accession>A0AAD6YBM2</accession>
<feature type="region of interest" description="Disordered" evidence="2">
    <location>
        <begin position="277"/>
        <end position="299"/>
    </location>
</feature>
<feature type="compositionally biased region" description="Low complexity" evidence="2">
    <location>
        <begin position="277"/>
        <end position="290"/>
    </location>
</feature>
<feature type="coiled-coil region" evidence="1">
    <location>
        <begin position="170"/>
        <end position="197"/>
    </location>
</feature>
<evidence type="ECO:0000256" key="3">
    <source>
        <dbReference type="SAM" id="Phobius"/>
    </source>
</evidence>
<proteinExistence type="predicted"/>
<keyword evidence="3" id="KW-0812">Transmembrane</keyword>
<keyword evidence="3" id="KW-1133">Transmembrane helix</keyword>
<keyword evidence="5" id="KW-1185">Reference proteome</keyword>
<evidence type="ECO:0000313" key="5">
    <source>
        <dbReference type="Proteomes" id="UP001219525"/>
    </source>
</evidence>
<keyword evidence="1" id="KW-0175">Coiled coil</keyword>
<evidence type="ECO:0000256" key="2">
    <source>
        <dbReference type="SAM" id="MobiDB-lite"/>
    </source>
</evidence>
<dbReference type="AlphaFoldDB" id="A0AAD6YBM2"/>
<organism evidence="4 5">
    <name type="scientific">Mycena pura</name>
    <dbReference type="NCBI Taxonomy" id="153505"/>
    <lineage>
        <taxon>Eukaryota</taxon>
        <taxon>Fungi</taxon>
        <taxon>Dikarya</taxon>
        <taxon>Basidiomycota</taxon>
        <taxon>Agaricomycotina</taxon>
        <taxon>Agaricomycetes</taxon>
        <taxon>Agaricomycetidae</taxon>
        <taxon>Agaricales</taxon>
        <taxon>Marasmiineae</taxon>
        <taxon>Mycenaceae</taxon>
        <taxon>Mycena</taxon>
    </lineage>
</organism>
<keyword evidence="3" id="KW-0472">Membrane</keyword>
<dbReference type="EMBL" id="JARJCW010000036">
    <property type="protein sequence ID" value="KAJ7207584.1"/>
    <property type="molecule type" value="Genomic_DNA"/>
</dbReference>
<dbReference type="Proteomes" id="UP001219525">
    <property type="component" value="Unassembled WGS sequence"/>
</dbReference>
<gene>
    <name evidence="4" type="ORF">GGX14DRAFT_396405</name>
</gene>
<reference evidence="4" key="1">
    <citation type="submission" date="2023-03" db="EMBL/GenBank/DDBJ databases">
        <title>Massive genome expansion in bonnet fungi (Mycena s.s.) driven by repeated elements and novel gene families across ecological guilds.</title>
        <authorList>
            <consortium name="Lawrence Berkeley National Laboratory"/>
            <person name="Harder C.B."/>
            <person name="Miyauchi S."/>
            <person name="Viragh M."/>
            <person name="Kuo A."/>
            <person name="Thoen E."/>
            <person name="Andreopoulos B."/>
            <person name="Lu D."/>
            <person name="Skrede I."/>
            <person name="Drula E."/>
            <person name="Henrissat B."/>
            <person name="Morin E."/>
            <person name="Kohler A."/>
            <person name="Barry K."/>
            <person name="LaButti K."/>
            <person name="Morin E."/>
            <person name="Salamov A."/>
            <person name="Lipzen A."/>
            <person name="Mereny Z."/>
            <person name="Hegedus B."/>
            <person name="Baldrian P."/>
            <person name="Stursova M."/>
            <person name="Weitz H."/>
            <person name="Taylor A."/>
            <person name="Grigoriev I.V."/>
            <person name="Nagy L.G."/>
            <person name="Martin F."/>
            <person name="Kauserud H."/>
        </authorList>
    </citation>
    <scope>NUCLEOTIDE SEQUENCE</scope>
    <source>
        <strain evidence="4">9144</strain>
    </source>
</reference>
<sequence>MAIERRQLGRHSAPRSRRVRDREHWHVFGFCPYSVVNPTQGADRKLQAVQMRLWFTQPARPLGSLLFTTWSTRPRTCNRKPYSASRSATTQAAAGDAGERIWGRRLSLDFRSHNAHVALARTLEQRRRHVQNLRGRVVRDVEGIDNNVARRGRKCVLARERGRPSTPSALGAARDRVEEALDRLREVKRRRVEAAQRPGGIDSDRMIGVSKESSQGLGDVILSRRNAFPSCCGSPATARRPGPPLPAPRSPASSLFRYTFGSSRLAPICPCSLSIHSPTRSRSSTPTNDRTSNHSYRVQRARPCDPTTISAVKCDAITACWPSKRRAQFARYTDARIPREALLKWIERVRVGLATTCRHGVSRYCHPTTIGQTMSDKERECASCYLIIKHVAAPAIPLLGKGFPAAWLVPQDEKLVLERSGWNHEAAPAGTEDDFDVDWPRSRIDQYFDPTYPFGPIVIRLLFGVPGCIIPIAAVWGLRSDTMVFTIAGPADSEGKKNFYVYFNGYSDELDEIDLCHLPPFASVADFYQNYLKKPWSDGFIPPVVGGRDAALKELRKWGYLPLRER</sequence>
<evidence type="ECO:0000256" key="1">
    <source>
        <dbReference type="SAM" id="Coils"/>
    </source>
</evidence>
<feature type="transmembrane region" description="Helical" evidence="3">
    <location>
        <begin position="457"/>
        <end position="478"/>
    </location>
</feature>